<dbReference type="EMBL" id="CP003681">
    <property type="protein sequence ID" value="AFP65399.1"/>
    <property type="molecule type" value="Genomic_DNA"/>
</dbReference>
<accession>J7G2Z0</accession>
<evidence type="ECO:0000313" key="1">
    <source>
        <dbReference type="EMBL" id="AFP65399.1"/>
    </source>
</evidence>
<protein>
    <submittedName>
        <fullName evidence="1">Uncharacterized protein</fullName>
    </submittedName>
</protein>
<evidence type="ECO:0000313" key="2">
    <source>
        <dbReference type="Proteomes" id="UP000243348"/>
    </source>
</evidence>
<gene>
    <name evidence="1" type="ORF">CMESO_226</name>
</gene>
<dbReference type="Proteomes" id="UP000243348">
    <property type="component" value="Nucleomorph 2"/>
</dbReference>
<keyword evidence="1" id="KW-0542">Nucleomorph</keyword>
<organism evidence="1 2">
    <name type="scientific">Chroomonas mesostigmatica CCMP1168</name>
    <dbReference type="NCBI Taxonomy" id="1195612"/>
    <lineage>
        <taxon>Eukaryota</taxon>
        <taxon>Cryptophyceae</taxon>
        <taxon>Pyrenomonadales</taxon>
        <taxon>Chroomonadaceae</taxon>
        <taxon>Chroomonas</taxon>
    </lineage>
</organism>
<geneLocation type="nucleomorph" evidence="1"/>
<sequence>MSGPSEMSYFGQPKFLSPANLLQFFTPRPFLEQTKRKFKFLKKTNIQPYGILKKPFFSLIFSYKKNYFLKKISNNYFKKKMEINLKKNNLFFLSKKCLFFLEIKSKNLIFKKKKIKFFFGKFPISFPIEKKHNTWISFWENNSICFTINKYSNIKKILKIFYF</sequence>
<name>J7G2Z0_9CRYP</name>
<reference evidence="1 2" key="1">
    <citation type="journal article" date="2012" name="Genome Biol. Evol.">
        <title>Nucleomorph genome sequence of the cryptophyte alga Chroomonas mesostigmatica CCMP1168 reveals lineage-specific gene loss and genome complexity.</title>
        <authorList>
            <person name="Moore C.E."/>
            <person name="Curtis B."/>
            <person name="Mills T."/>
            <person name="Tanifuji G."/>
            <person name="Archibald J.M."/>
        </authorList>
    </citation>
    <scope>NUCLEOTIDE SEQUENCE [LARGE SCALE GENOMIC DNA]</scope>
    <source>
        <strain evidence="1 2">CCMP1168</strain>
    </source>
</reference>
<proteinExistence type="predicted"/>
<dbReference type="AlphaFoldDB" id="J7G2Z0"/>